<evidence type="ECO:0000313" key="2">
    <source>
        <dbReference type="Proteomes" id="UP000274199"/>
    </source>
</evidence>
<sequence length="102" mass="11688">MKIFKFQTRSCMPCKMVDMMLNEMGVEVDSKIYIEDNMDVTSKEGLIELTMENNSKANFNINESVMKSPTMMLVDDEHNEISRVIGIDEDGIQELFKKAGKI</sequence>
<protein>
    <submittedName>
        <fullName evidence="1">Uncharacterized protein</fullName>
    </submittedName>
</protein>
<dbReference type="InterPro" id="IPR036249">
    <property type="entry name" value="Thioredoxin-like_sf"/>
</dbReference>
<reference evidence="1 2" key="1">
    <citation type="submission" date="2018-09" db="EMBL/GenBank/DDBJ databases">
        <title>Comparative Genomic Analysis of Eight Novel Haloalkaliphilic Bacteriophages from Lake Elmenteita, Kenya.</title>
        <authorList>
            <person name="Akhwale J.K."/>
        </authorList>
    </citation>
    <scope>NUCLEOTIDE SEQUENCE [LARGE SCALE GENOMIC DNA]</scope>
</reference>
<accession>A0A3G3BVP0</accession>
<keyword evidence="2" id="KW-1185">Reference proteome</keyword>
<gene>
    <name evidence="1" type="ORF">vBBcoS136_00203</name>
</gene>
<dbReference type="Gene3D" id="3.40.30.10">
    <property type="entry name" value="Glutaredoxin"/>
    <property type="match status" value="1"/>
</dbReference>
<organism evidence="1 2">
    <name type="scientific">Bacillus phage vB_BcoS-136</name>
    <dbReference type="NCBI Taxonomy" id="2419619"/>
    <lineage>
        <taxon>Viruses</taxon>
        <taxon>Duplodnaviria</taxon>
        <taxon>Heunggongvirae</taxon>
        <taxon>Uroviricota</taxon>
        <taxon>Caudoviricetes</taxon>
        <taxon>Heleneionescovirinae</taxon>
        <taxon>Kenyattavirus</taxon>
        <taxon>Kenyattavirus kv136</taxon>
    </lineage>
</organism>
<evidence type="ECO:0000313" key="1">
    <source>
        <dbReference type="EMBL" id="AYP68317.1"/>
    </source>
</evidence>
<dbReference type="Proteomes" id="UP000274199">
    <property type="component" value="Segment"/>
</dbReference>
<name>A0A3G3BVP0_9CAUD</name>
<proteinExistence type="predicted"/>
<dbReference type="SUPFAM" id="SSF52833">
    <property type="entry name" value="Thioredoxin-like"/>
    <property type="match status" value="1"/>
</dbReference>
<dbReference type="EMBL" id="MH884508">
    <property type="protein sequence ID" value="AYP68317.1"/>
    <property type="molecule type" value="Genomic_DNA"/>
</dbReference>